<accession>A0A6A4TIE9</accession>
<evidence type="ECO:0000313" key="3">
    <source>
        <dbReference type="Proteomes" id="UP000438429"/>
    </source>
</evidence>
<dbReference type="EMBL" id="VEVO01000002">
    <property type="protein sequence ID" value="KAF0045773.1"/>
    <property type="molecule type" value="Genomic_DNA"/>
</dbReference>
<feature type="region of interest" description="Disordered" evidence="1">
    <location>
        <begin position="23"/>
        <end position="46"/>
    </location>
</feature>
<comment type="caution">
    <text evidence="2">The sequence shown here is derived from an EMBL/GenBank/DDBJ whole genome shotgun (WGS) entry which is preliminary data.</text>
</comment>
<gene>
    <name evidence="2" type="ORF">F2P81_002302</name>
</gene>
<evidence type="ECO:0000313" key="2">
    <source>
        <dbReference type="EMBL" id="KAF0045773.1"/>
    </source>
</evidence>
<organism evidence="2 3">
    <name type="scientific">Scophthalmus maximus</name>
    <name type="common">Turbot</name>
    <name type="synonym">Psetta maxima</name>
    <dbReference type="NCBI Taxonomy" id="52904"/>
    <lineage>
        <taxon>Eukaryota</taxon>
        <taxon>Metazoa</taxon>
        <taxon>Chordata</taxon>
        <taxon>Craniata</taxon>
        <taxon>Vertebrata</taxon>
        <taxon>Euteleostomi</taxon>
        <taxon>Actinopterygii</taxon>
        <taxon>Neopterygii</taxon>
        <taxon>Teleostei</taxon>
        <taxon>Neoteleostei</taxon>
        <taxon>Acanthomorphata</taxon>
        <taxon>Carangaria</taxon>
        <taxon>Pleuronectiformes</taxon>
        <taxon>Pleuronectoidei</taxon>
        <taxon>Scophthalmidae</taxon>
        <taxon>Scophthalmus</taxon>
    </lineage>
</organism>
<dbReference type="Proteomes" id="UP000438429">
    <property type="component" value="Unassembled WGS sequence"/>
</dbReference>
<proteinExistence type="predicted"/>
<protein>
    <submittedName>
        <fullName evidence="2">Uncharacterized protein</fullName>
    </submittedName>
</protein>
<dbReference type="AlphaFoldDB" id="A0A6A4TIE9"/>
<feature type="region of interest" description="Disordered" evidence="1">
    <location>
        <begin position="109"/>
        <end position="171"/>
    </location>
</feature>
<name>A0A6A4TIE9_SCOMX</name>
<feature type="compositionally biased region" description="Basic and acidic residues" evidence="1">
    <location>
        <begin position="141"/>
        <end position="153"/>
    </location>
</feature>
<reference evidence="2 3" key="1">
    <citation type="submission" date="2019-06" db="EMBL/GenBank/DDBJ databases">
        <title>Draft genomes of female and male turbot (Scophthalmus maximus).</title>
        <authorList>
            <person name="Xu H."/>
            <person name="Xu X.-W."/>
            <person name="Shao C."/>
            <person name="Chen S."/>
        </authorList>
    </citation>
    <scope>NUCLEOTIDE SEQUENCE [LARGE SCALE GENOMIC DNA]</scope>
    <source>
        <strain evidence="2">Ysfricsl-2016a</strain>
        <tissue evidence="2">Blood</tissue>
    </source>
</reference>
<evidence type="ECO:0000256" key="1">
    <source>
        <dbReference type="SAM" id="MobiDB-lite"/>
    </source>
</evidence>
<sequence>MALATEKEKKDLRIASLKELESKDGEEKHVRGKVCDRESNRNQDFEEQGKGMIDIIAGDGRSRQKRLLVYVAQPSGGASTQSAFLYAAMTVLSRAVSSHQPPGILIAQSKSQSKLWPPHPHREQSNRRRQHAKQHMGLTDSDNKGKPLTRDKGTAVNGYTSPPGKKKTRMNKLPFGEGLSVSNSSGLKHCVLALSVCNKPRRRSPEDASYNMRCTRL</sequence>